<gene>
    <name evidence="3" type="ORF">PISL3812_05778</name>
</gene>
<keyword evidence="4" id="KW-1185">Reference proteome</keyword>
<dbReference type="STRING" id="28573.A0A0U1LZL2"/>
<proteinExistence type="predicted"/>
<dbReference type="OrthoDB" id="5414547at2759"/>
<accession>A0A0U1LZL2</accession>
<organism evidence="3 4">
    <name type="scientific">Talaromyces islandicus</name>
    <name type="common">Penicillium islandicum</name>
    <dbReference type="NCBI Taxonomy" id="28573"/>
    <lineage>
        <taxon>Eukaryota</taxon>
        <taxon>Fungi</taxon>
        <taxon>Dikarya</taxon>
        <taxon>Ascomycota</taxon>
        <taxon>Pezizomycotina</taxon>
        <taxon>Eurotiomycetes</taxon>
        <taxon>Eurotiomycetidae</taxon>
        <taxon>Eurotiales</taxon>
        <taxon>Trichocomaceae</taxon>
        <taxon>Talaromyces</taxon>
        <taxon>Talaromyces sect. Islandici</taxon>
    </lineage>
</organism>
<dbReference type="AlphaFoldDB" id="A0A0U1LZL2"/>
<dbReference type="GO" id="GO:0000294">
    <property type="term" value="P:nuclear-transcribed mRNA catabolic process, RNase MRP-dependent"/>
    <property type="evidence" value="ECO:0007669"/>
    <property type="project" value="TreeGrafter"/>
</dbReference>
<dbReference type="GO" id="GO:0000466">
    <property type="term" value="P:maturation of 5.8S rRNA from tricistronic rRNA transcript (SSU-rRNA, 5.8S rRNA, LSU-rRNA)"/>
    <property type="evidence" value="ECO:0007669"/>
    <property type="project" value="TreeGrafter"/>
</dbReference>
<dbReference type="InterPro" id="IPR047204">
    <property type="entry name" value="RMP1_RBD"/>
</dbReference>
<evidence type="ECO:0000256" key="1">
    <source>
        <dbReference type="SAM" id="MobiDB-lite"/>
    </source>
</evidence>
<evidence type="ECO:0000259" key="2">
    <source>
        <dbReference type="Pfam" id="PF20945"/>
    </source>
</evidence>
<dbReference type="Proteomes" id="UP000054383">
    <property type="component" value="Unassembled WGS sequence"/>
</dbReference>
<dbReference type="GO" id="GO:0000172">
    <property type="term" value="C:ribonuclease MRP complex"/>
    <property type="evidence" value="ECO:0007669"/>
    <property type="project" value="InterPro"/>
</dbReference>
<dbReference type="InterPro" id="IPR047205">
    <property type="entry name" value="RMP1"/>
</dbReference>
<reference evidence="3 4" key="1">
    <citation type="submission" date="2015-04" db="EMBL/GenBank/DDBJ databases">
        <authorList>
            <person name="Syromyatnikov M.Y."/>
            <person name="Popov V.N."/>
        </authorList>
    </citation>
    <scope>NUCLEOTIDE SEQUENCE [LARGE SCALE GENOMIC DNA]</scope>
    <source>
        <strain evidence="3">WF-38-12</strain>
    </source>
</reference>
<sequence>MDLSRVEEVSSKIHLIYHRNKNQHGPTAWWRWLSMLRRTLLKILATSATTQHDKQARLAKYLHAFIIPRCYVAFSTVVADGQFSTLGSVLLAALAQARDATSLGIDQTESSSDVRVSKTNEGYTDDLGVRISRSTETPFALHQKKTSESLQEAEPVLRQETSKSKLKKSKSKAKKTKSANAIDDIFNFID</sequence>
<evidence type="ECO:0000313" key="3">
    <source>
        <dbReference type="EMBL" id="CRG88744.1"/>
    </source>
</evidence>
<dbReference type="CDD" id="cd22573">
    <property type="entry name" value="RMP1_RBD"/>
    <property type="match status" value="1"/>
</dbReference>
<feature type="compositionally biased region" description="Basic residues" evidence="1">
    <location>
        <begin position="164"/>
        <end position="177"/>
    </location>
</feature>
<evidence type="ECO:0000313" key="4">
    <source>
        <dbReference type="Proteomes" id="UP000054383"/>
    </source>
</evidence>
<protein>
    <recommendedName>
        <fullName evidence="2">RNase MRP protein 1 RNA binding domain-containing protein</fullName>
    </recommendedName>
</protein>
<dbReference type="GO" id="GO:0042134">
    <property type="term" value="F:rRNA primary transcript binding"/>
    <property type="evidence" value="ECO:0007669"/>
    <property type="project" value="InterPro"/>
</dbReference>
<feature type="domain" description="RNase MRP protein 1 RNA binding" evidence="2">
    <location>
        <begin position="13"/>
        <end position="96"/>
    </location>
</feature>
<dbReference type="EMBL" id="CVMT01000005">
    <property type="protein sequence ID" value="CRG88744.1"/>
    <property type="molecule type" value="Genomic_DNA"/>
</dbReference>
<name>A0A0U1LZL2_TALIS</name>
<feature type="region of interest" description="Disordered" evidence="1">
    <location>
        <begin position="138"/>
        <end position="177"/>
    </location>
</feature>
<dbReference type="PANTHER" id="PTHR37792:SF1">
    <property type="entry name" value="RIBONUCLEASE MRP PROTEIN SUBUNIT RMP1"/>
    <property type="match status" value="1"/>
</dbReference>
<dbReference type="Pfam" id="PF20945">
    <property type="entry name" value="RMP1"/>
    <property type="match status" value="1"/>
</dbReference>
<dbReference type="PANTHER" id="PTHR37792">
    <property type="entry name" value="RIBONUCLEASE MRP PROTEIN SUBUNIT RMP1"/>
    <property type="match status" value="1"/>
</dbReference>